<dbReference type="AlphaFoldDB" id="A0A1C2E2F9"/>
<dbReference type="GO" id="GO:0000160">
    <property type="term" value="P:phosphorelay signal transduction system"/>
    <property type="evidence" value="ECO:0007669"/>
    <property type="project" value="InterPro"/>
</dbReference>
<dbReference type="Gene3D" id="1.20.120.160">
    <property type="entry name" value="HPT domain"/>
    <property type="match status" value="1"/>
</dbReference>
<reference evidence="1 2" key="1">
    <citation type="submission" date="2016-08" db="EMBL/GenBank/DDBJ databases">
        <title>Whole genome sequence of Pseudomonas graminis strain UASWS1507, a potential biological control agent for agriculture.</title>
        <authorList>
            <person name="Crovadore J."/>
            <person name="Calmin G."/>
            <person name="Chablais R."/>
            <person name="Cochard B."/>
            <person name="Lefort F."/>
        </authorList>
    </citation>
    <scope>NUCLEOTIDE SEQUENCE [LARGE SCALE GENOMIC DNA]</scope>
    <source>
        <strain evidence="1 2">UASWS1507</strain>
    </source>
</reference>
<comment type="caution">
    <text evidence="1">The sequence shown here is derived from an EMBL/GenBank/DDBJ whole genome shotgun (WGS) entry which is preliminary data.</text>
</comment>
<gene>
    <name evidence="1" type="ORF">BBI10_11310</name>
</gene>
<dbReference type="EMBL" id="MDEN01000061">
    <property type="protein sequence ID" value="OCX21182.1"/>
    <property type="molecule type" value="Genomic_DNA"/>
</dbReference>
<sequence length="167" mass="18471">MLNGNEWQQLHAEFLSDTQTLMCRADECLSHLELISDDRDAMECLLTTLQHIAGEADTHGVETVSGFARQLRYLLYFAHAAGQLQPKALHTLKCCFELMAWQLELIDPQTGSLALDDCEQRDLLDAFACQCGAGTRAHNVAVNPGWTVSGGKYDGLAPERADHREAP</sequence>
<protein>
    <submittedName>
        <fullName evidence="1">Uncharacterized protein</fullName>
    </submittedName>
</protein>
<dbReference type="SUPFAM" id="SSF47226">
    <property type="entry name" value="Histidine-containing phosphotransfer domain, HPT domain"/>
    <property type="match status" value="1"/>
</dbReference>
<dbReference type="InterPro" id="IPR036641">
    <property type="entry name" value="HPT_dom_sf"/>
</dbReference>
<evidence type="ECO:0000313" key="1">
    <source>
        <dbReference type="EMBL" id="OCX21182.1"/>
    </source>
</evidence>
<organism evidence="1 2">
    <name type="scientific">Pseudomonas graminis</name>
    <dbReference type="NCBI Taxonomy" id="158627"/>
    <lineage>
        <taxon>Bacteria</taxon>
        <taxon>Pseudomonadati</taxon>
        <taxon>Pseudomonadota</taxon>
        <taxon>Gammaproteobacteria</taxon>
        <taxon>Pseudomonadales</taxon>
        <taxon>Pseudomonadaceae</taxon>
        <taxon>Pseudomonas</taxon>
    </lineage>
</organism>
<proteinExistence type="predicted"/>
<accession>A0A1C2E2F9</accession>
<name>A0A1C2E2F9_9PSED</name>
<dbReference type="Proteomes" id="UP000095143">
    <property type="component" value="Unassembled WGS sequence"/>
</dbReference>
<dbReference type="RefSeq" id="WP_065988585.1">
    <property type="nucleotide sequence ID" value="NZ_MDEN01000061.1"/>
</dbReference>
<evidence type="ECO:0000313" key="2">
    <source>
        <dbReference type="Proteomes" id="UP000095143"/>
    </source>
</evidence>